<dbReference type="AlphaFoldDB" id="G0M9U2"/>
<accession>G0M9U2</accession>
<evidence type="ECO:0000313" key="3">
    <source>
        <dbReference type="EMBL" id="EGT31167.1"/>
    </source>
</evidence>
<evidence type="ECO:0000256" key="1">
    <source>
        <dbReference type="SAM" id="MobiDB-lite"/>
    </source>
</evidence>
<proteinExistence type="predicted"/>
<reference evidence="4" key="1">
    <citation type="submission" date="2011-07" db="EMBL/GenBank/DDBJ databases">
        <authorList>
            <consortium name="Caenorhabditis brenneri Sequencing and Analysis Consortium"/>
            <person name="Wilson R.K."/>
        </authorList>
    </citation>
    <scope>NUCLEOTIDE SEQUENCE [LARGE SCALE GENOMIC DNA]</scope>
    <source>
        <strain evidence="4">PB2801</strain>
    </source>
</reference>
<evidence type="ECO:0000313" key="4">
    <source>
        <dbReference type="Proteomes" id="UP000008068"/>
    </source>
</evidence>
<sequence>MNLDNDTVLKAVDSIKDVFKSSGVLGPAPPSVNEYLDASTPSNFSSVKIMNWFSNNHYEMSIGLTIVHGIMLVFWLGTNFWYKKVYEENEEVWKTLPEFPIARHAYFVNTQHHKVFMVVLSVLVPIQLLAFKSTILFFTFTMIVFFFFFFILMMFGQVYQVLIAITVYRECSGNSRANLTDQQKQKEKQLWKQYLYGVFVIRDIILVPLVMLLDRRQEGTRPETFYFTRIYVAKIRQLEPGCAESSTTPNLVPGNCSIRFSSVYSDELLVFAVEIPVFGNYSICSPSHYSTSSTDHPKYNIAGNQDKEVHNDQE</sequence>
<dbReference type="Proteomes" id="UP000008068">
    <property type="component" value="Unassembled WGS sequence"/>
</dbReference>
<gene>
    <name evidence="3" type="ORF">CAEBREN_08368</name>
</gene>
<feature type="transmembrane region" description="Helical" evidence="2">
    <location>
        <begin position="60"/>
        <end position="82"/>
    </location>
</feature>
<feature type="transmembrane region" description="Helical" evidence="2">
    <location>
        <begin position="194"/>
        <end position="213"/>
    </location>
</feature>
<dbReference type="InParanoid" id="G0M9U2"/>
<feature type="region of interest" description="Disordered" evidence="1">
    <location>
        <begin position="290"/>
        <end position="314"/>
    </location>
</feature>
<keyword evidence="2" id="KW-0472">Membrane</keyword>
<name>G0M9U2_CAEBE</name>
<dbReference type="Pfam" id="PF10325">
    <property type="entry name" value="7TM_GPCR_Srz"/>
    <property type="match status" value="1"/>
</dbReference>
<feature type="transmembrane region" description="Helical" evidence="2">
    <location>
        <begin position="144"/>
        <end position="168"/>
    </location>
</feature>
<dbReference type="InterPro" id="IPR018817">
    <property type="entry name" value="7TM_GPCR_serpentine_rcpt_Srz"/>
</dbReference>
<keyword evidence="4" id="KW-1185">Reference proteome</keyword>
<keyword evidence="2" id="KW-0812">Transmembrane</keyword>
<feature type="transmembrane region" description="Helical" evidence="2">
    <location>
        <begin position="115"/>
        <end position="138"/>
    </location>
</feature>
<keyword evidence="2" id="KW-1133">Transmembrane helix</keyword>
<dbReference type="HOGENOM" id="CLU_886305_0_0_1"/>
<dbReference type="EMBL" id="GL379787">
    <property type="protein sequence ID" value="EGT31167.1"/>
    <property type="molecule type" value="Genomic_DNA"/>
</dbReference>
<feature type="compositionally biased region" description="Basic and acidic residues" evidence="1">
    <location>
        <begin position="305"/>
        <end position="314"/>
    </location>
</feature>
<organism evidence="4">
    <name type="scientific">Caenorhabditis brenneri</name>
    <name type="common">Nematode worm</name>
    <dbReference type="NCBI Taxonomy" id="135651"/>
    <lineage>
        <taxon>Eukaryota</taxon>
        <taxon>Metazoa</taxon>
        <taxon>Ecdysozoa</taxon>
        <taxon>Nematoda</taxon>
        <taxon>Chromadorea</taxon>
        <taxon>Rhabditida</taxon>
        <taxon>Rhabditina</taxon>
        <taxon>Rhabditomorpha</taxon>
        <taxon>Rhabditoidea</taxon>
        <taxon>Rhabditidae</taxon>
        <taxon>Peloderinae</taxon>
        <taxon>Caenorhabditis</taxon>
    </lineage>
</organism>
<protein>
    <submittedName>
        <fullName evidence="3">Uncharacterized protein</fullName>
    </submittedName>
</protein>
<evidence type="ECO:0000256" key="2">
    <source>
        <dbReference type="SAM" id="Phobius"/>
    </source>
</evidence>